<sequence length="597" mass="68889">MSDVFRTTQYKAFNDELVRRVDEARTISSHFTSITDTAKNTLKVIFEQKLYEKFFVYTTQSFIDVFLSPTPPTLADLLRLPAVSLFDRDVLDCSYVVYIVVLIKDGVVSFRLYVGSASDTSYGAWRRLQDYETGKQMAMHVQESLDQGFEIHHHGIALLASRKHTDATGNLRSWILALEAVVTYSLWTQWQGPKSRPHQDHYMRPLCRWDVDNLGYLGLNTQNPLGEPVSRGDDGLSASARSYRKTKHALDQYEAGELSSSDETVQNALRLRQDRRNRQGKKKDVLKKYDAGELSSSDEVVQDAVKIRQYHRDRDGNRKDVLKKYDAGELSSSDEAVQGPLKRRNQKIKRDRDTQNLLRQWQTGALKEPTPDEMVRIDGAIRNRKSSRARWDKLKEDNVVEKAKANMEKWGMKMYEKKIRKQARDFYRRGGWSPSERPAKVDEAIREFRQLGHIEYAKLHAARQYKMKGEGSEMVARTASSANTKDVQDIQDDRVLSEDDDIGDDIEFEDEHVFTEDVDPDDDMEFEHDIVSANKAYNDHRMEIPDSENDDVLNEDDGADDGLEPEDNIVFSDELYREHRMEIPDSEDSDSDWNGKD</sequence>
<dbReference type="STRING" id="348802.A0A0D2EQC4"/>
<gene>
    <name evidence="2" type="ORF">PV05_02429</name>
</gene>
<dbReference type="EMBL" id="KN847318">
    <property type="protein sequence ID" value="KIW57873.1"/>
    <property type="molecule type" value="Genomic_DNA"/>
</dbReference>
<dbReference type="HOGENOM" id="CLU_457107_0_0_1"/>
<feature type="compositionally biased region" description="Acidic residues" evidence="1">
    <location>
        <begin position="545"/>
        <end position="567"/>
    </location>
</feature>
<evidence type="ECO:0000313" key="2">
    <source>
        <dbReference type="EMBL" id="KIW57873.1"/>
    </source>
</evidence>
<dbReference type="EMBL" id="KN847318">
    <property type="protein sequence ID" value="KIW57872.1"/>
    <property type="molecule type" value="Genomic_DNA"/>
</dbReference>
<dbReference type="AlphaFoldDB" id="A0A0D2EQC4"/>
<keyword evidence="3" id="KW-1185">Reference proteome</keyword>
<name>A0A0D2EQC4_9EURO</name>
<dbReference type="Proteomes" id="UP000054342">
    <property type="component" value="Unassembled WGS sequence"/>
</dbReference>
<dbReference type="RefSeq" id="XP_013318457.1">
    <property type="nucleotide sequence ID" value="XM_013463003.1"/>
</dbReference>
<feature type="region of interest" description="Disordered" evidence="1">
    <location>
        <begin position="311"/>
        <end position="355"/>
    </location>
</feature>
<evidence type="ECO:0000256" key="1">
    <source>
        <dbReference type="SAM" id="MobiDB-lite"/>
    </source>
</evidence>
<feature type="compositionally biased region" description="Basic and acidic residues" evidence="1">
    <location>
        <begin position="311"/>
        <end position="327"/>
    </location>
</feature>
<dbReference type="GeneID" id="25324337"/>
<reference evidence="2 3" key="1">
    <citation type="submission" date="2015-01" db="EMBL/GenBank/DDBJ databases">
        <title>The Genome Sequence of Exophiala xenobiotica CBS118157.</title>
        <authorList>
            <consortium name="The Broad Institute Genomics Platform"/>
            <person name="Cuomo C."/>
            <person name="de Hoog S."/>
            <person name="Gorbushina A."/>
            <person name="Stielow B."/>
            <person name="Teixiera M."/>
            <person name="Abouelleil A."/>
            <person name="Chapman S.B."/>
            <person name="Priest M."/>
            <person name="Young S.K."/>
            <person name="Wortman J."/>
            <person name="Nusbaum C."/>
            <person name="Birren B."/>
        </authorList>
    </citation>
    <scope>NUCLEOTIDE SEQUENCE [LARGE SCALE GENOMIC DNA]</scope>
    <source>
        <strain evidence="2 3">CBS 118157</strain>
    </source>
</reference>
<proteinExistence type="predicted"/>
<dbReference type="RefSeq" id="XP_013318456.1">
    <property type="nucleotide sequence ID" value="XM_013463002.1"/>
</dbReference>
<protein>
    <submittedName>
        <fullName evidence="2">Uncharacterized protein</fullName>
    </submittedName>
</protein>
<evidence type="ECO:0000313" key="3">
    <source>
        <dbReference type="Proteomes" id="UP000054342"/>
    </source>
</evidence>
<accession>A0A0D2EQC4</accession>
<feature type="region of interest" description="Disordered" evidence="1">
    <location>
        <begin position="535"/>
        <end position="597"/>
    </location>
</feature>
<organism evidence="2 3">
    <name type="scientific">Exophiala xenobiotica</name>
    <dbReference type="NCBI Taxonomy" id="348802"/>
    <lineage>
        <taxon>Eukaryota</taxon>
        <taxon>Fungi</taxon>
        <taxon>Dikarya</taxon>
        <taxon>Ascomycota</taxon>
        <taxon>Pezizomycotina</taxon>
        <taxon>Eurotiomycetes</taxon>
        <taxon>Chaetothyriomycetidae</taxon>
        <taxon>Chaetothyriales</taxon>
        <taxon>Herpotrichiellaceae</taxon>
        <taxon>Exophiala</taxon>
    </lineage>
</organism>
<feature type="compositionally biased region" description="Basic and acidic residues" evidence="1">
    <location>
        <begin position="574"/>
        <end position="583"/>
    </location>
</feature>